<reference evidence="2" key="1">
    <citation type="journal article" date="2022" name="Mol. Ecol. Resour.">
        <title>The genomes of chicory, endive, great burdock and yacon provide insights into Asteraceae palaeo-polyploidization history and plant inulin production.</title>
        <authorList>
            <person name="Fan W."/>
            <person name="Wang S."/>
            <person name="Wang H."/>
            <person name="Wang A."/>
            <person name="Jiang F."/>
            <person name="Liu H."/>
            <person name="Zhao H."/>
            <person name="Xu D."/>
            <person name="Zhang Y."/>
        </authorList>
    </citation>
    <scope>NUCLEOTIDE SEQUENCE [LARGE SCALE GENOMIC DNA]</scope>
    <source>
        <strain evidence="2">cv. Punajuju</strain>
    </source>
</reference>
<reference evidence="1 2" key="2">
    <citation type="journal article" date="2022" name="Mol. Ecol. Resour.">
        <title>The genomes of chicory, endive, great burdock and yacon provide insights into Asteraceae paleo-polyploidization history and plant inulin production.</title>
        <authorList>
            <person name="Fan W."/>
            <person name="Wang S."/>
            <person name="Wang H."/>
            <person name="Wang A."/>
            <person name="Jiang F."/>
            <person name="Liu H."/>
            <person name="Zhao H."/>
            <person name="Xu D."/>
            <person name="Zhang Y."/>
        </authorList>
    </citation>
    <scope>NUCLEOTIDE SEQUENCE [LARGE SCALE GENOMIC DNA]</scope>
    <source>
        <strain evidence="2">cv. Punajuju</strain>
        <tissue evidence="1">Leaves</tissue>
    </source>
</reference>
<protein>
    <submittedName>
        <fullName evidence="1">Uncharacterized protein</fullName>
    </submittedName>
</protein>
<evidence type="ECO:0000313" key="2">
    <source>
        <dbReference type="Proteomes" id="UP001055811"/>
    </source>
</evidence>
<gene>
    <name evidence="1" type="ORF">L2E82_05124</name>
</gene>
<accession>A0ACB9H742</accession>
<name>A0ACB9H742_CICIN</name>
<sequence length="100" mass="11626">MGRRQWRKQLRSSRQLRLVNERVAVLTKNKDLDASKQIEEVVKEPKSVLIEKDDDFGVLDSEKCLNEQIQKRIYSILTEKDDLSAQILEVVQEPNSTSID</sequence>
<comment type="caution">
    <text evidence="1">The sequence shown here is derived from an EMBL/GenBank/DDBJ whole genome shotgun (WGS) entry which is preliminary data.</text>
</comment>
<dbReference type="EMBL" id="CM042009">
    <property type="protein sequence ID" value="KAI3791357.1"/>
    <property type="molecule type" value="Genomic_DNA"/>
</dbReference>
<organism evidence="1 2">
    <name type="scientific">Cichorium intybus</name>
    <name type="common">Chicory</name>
    <dbReference type="NCBI Taxonomy" id="13427"/>
    <lineage>
        <taxon>Eukaryota</taxon>
        <taxon>Viridiplantae</taxon>
        <taxon>Streptophyta</taxon>
        <taxon>Embryophyta</taxon>
        <taxon>Tracheophyta</taxon>
        <taxon>Spermatophyta</taxon>
        <taxon>Magnoliopsida</taxon>
        <taxon>eudicotyledons</taxon>
        <taxon>Gunneridae</taxon>
        <taxon>Pentapetalae</taxon>
        <taxon>asterids</taxon>
        <taxon>campanulids</taxon>
        <taxon>Asterales</taxon>
        <taxon>Asteraceae</taxon>
        <taxon>Cichorioideae</taxon>
        <taxon>Cichorieae</taxon>
        <taxon>Cichoriinae</taxon>
        <taxon>Cichorium</taxon>
    </lineage>
</organism>
<keyword evidence="2" id="KW-1185">Reference proteome</keyword>
<dbReference type="Proteomes" id="UP001055811">
    <property type="component" value="Linkage Group LG01"/>
</dbReference>
<evidence type="ECO:0000313" key="1">
    <source>
        <dbReference type="EMBL" id="KAI3791357.1"/>
    </source>
</evidence>
<proteinExistence type="predicted"/>